<proteinExistence type="predicted"/>
<dbReference type="Gramene" id="VVA28009">
    <property type="protein sequence ID" value="VVA28009"/>
    <property type="gene ID" value="Prudul26B024856"/>
</dbReference>
<dbReference type="InParanoid" id="A0A5E4FL85"/>
<name>A0A5E4FL85_PRUDU</name>
<evidence type="ECO:0000313" key="1">
    <source>
        <dbReference type="EMBL" id="VVA28009.1"/>
    </source>
</evidence>
<reference evidence="2" key="1">
    <citation type="journal article" date="2020" name="Plant J.">
        <title>Transposons played a major role in the diversification between the closely related almond and peach genomes: results from the almond genome sequence.</title>
        <authorList>
            <person name="Alioto T."/>
            <person name="Alexiou K.G."/>
            <person name="Bardil A."/>
            <person name="Barteri F."/>
            <person name="Castanera R."/>
            <person name="Cruz F."/>
            <person name="Dhingra A."/>
            <person name="Duval H."/>
            <person name="Fernandez I Marti A."/>
            <person name="Frias L."/>
            <person name="Galan B."/>
            <person name="Garcia J.L."/>
            <person name="Howad W."/>
            <person name="Gomez-Garrido J."/>
            <person name="Gut M."/>
            <person name="Julca I."/>
            <person name="Morata J."/>
            <person name="Puigdomenech P."/>
            <person name="Ribeca P."/>
            <person name="Rubio Cabetas M.J."/>
            <person name="Vlasova A."/>
            <person name="Wirthensohn M."/>
            <person name="Garcia-Mas J."/>
            <person name="Gabaldon T."/>
            <person name="Casacuberta J.M."/>
            <person name="Arus P."/>
        </authorList>
    </citation>
    <scope>NUCLEOTIDE SEQUENCE [LARGE SCALE GENOMIC DNA]</scope>
    <source>
        <strain evidence="2">cv. Texas</strain>
    </source>
</reference>
<protein>
    <submittedName>
        <fullName evidence="1">PREDICTED: TMV resistance</fullName>
    </submittedName>
</protein>
<gene>
    <name evidence="1" type="ORF">ALMOND_2B024856</name>
</gene>
<accession>A0A5E4FL85</accession>
<sequence>MAVNDDIYDDQHQDCELLSLSLASKTSLGKRPRQLDYMALHDDHRANLVNIGDHEAQGRTMFTGPADQKRRHIDPNELPKNILMCISGVYVVVFRAMKFRSGLCEPQVQLSKGTQTDNGPVIKRIFDNPAKDTKWDLEQLKPQDEKFDGQ</sequence>
<dbReference type="EMBL" id="CABIKO010000132">
    <property type="protein sequence ID" value="VVA28009.1"/>
    <property type="molecule type" value="Genomic_DNA"/>
</dbReference>
<organism evidence="1 2">
    <name type="scientific">Prunus dulcis</name>
    <name type="common">Almond</name>
    <name type="synonym">Amygdalus dulcis</name>
    <dbReference type="NCBI Taxonomy" id="3755"/>
    <lineage>
        <taxon>Eukaryota</taxon>
        <taxon>Viridiplantae</taxon>
        <taxon>Streptophyta</taxon>
        <taxon>Embryophyta</taxon>
        <taxon>Tracheophyta</taxon>
        <taxon>Spermatophyta</taxon>
        <taxon>Magnoliopsida</taxon>
        <taxon>eudicotyledons</taxon>
        <taxon>Gunneridae</taxon>
        <taxon>Pentapetalae</taxon>
        <taxon>rosids</taxon>
        <taxon>fabids</taxon>
        <taxon>Rosales</taxon>
        <taxon>Rosaceae</taxon>
        <taxon>Amygdaloideae</taxon>
        <taxon>Amygdaleae</taxon>
        <taxon>Prunus</taxon>
    </lineage>
</organism>
<dbReference type="Proteomes" id="UP000327085">
    <property type="component" value="Chromosome 2"/>
</dbReference>
<evidence type="ECO:0000313" key="2">
    <source>
        <dbReference type="Proteomes" id="UP000327085"/>
    </source>
</evidence>
<dbReference type="AlphaFoldDB" id="A0A5E4FL85"/>